<comment type="similarity">
    <text evidence="1">Belongs to the iron-containing alcohol dehydrogenase family.</text>
</comment>
<dbReference type="Pfam" id="PF00465">
    <property type="entry name" value="Fe-ADH"/>
    <property type="match status" value="1"/>
</dbReference>
<gene>
    <name evidence="7" type="ORF">H9849_01015</name>
</gene>
<evidence type="ECO:0000259" key="6">
    <source>
        <dbReference type="Pfam" id="PF25137"/>
    </source>
</evidence>
<accession>A0A9D2BDS2</accession>
<evidence type="ECO:0000256" key="3">
    <source>
        <dbReference type="ARBA" id="ARBA00023027"/>
    </source>
</evidence>
<dbReference type="PANTHER" id="PTHR11496">
    <property type="entry name" value="ALCOHOL DEHYDROGENASE"/>
    <property type="match status" value="1"/>
</dbReference>
<dbReference type="GO" id="GO:0046872">
    <property type="term" value="F:metal ion binding"/>
    <property type="evidence" value="ECO:0007669"/>
    <property type="project" value="InterPro"/>
</dbReference>
<feature type="domain" description="Alcohol dehydrogenase iron-type/glycerol dehydrogenase GldA" evidence="5">
    <location>
        <begin position="32"/>
        <end position="193"/>
    </location>
</feature>
<feature type="domain" description="Fe-containing alcohol dehydrogenase-like C-terminal" evidence="6">
    <location>
        <begin position="204"/>
        <end position="391"/>
    </location>
</feature>
<evidence type="ECO:0000313" key="7">
    <source>
        <dbReference type="EMBL" id="HIX71579.1"/>
    </source>
</evidence>
<sequence>MHPLRKMYCRTFQAALKFAIPFLPYRHPKIIGSVTGIPEVLRKKKCNSVLIVTDKGIVNLGLLKRLKKALKENHISFVVYDRTVANPTTTNVYEAVNLYHAGQCSAIIGFGGGSSLDCAKAVGVKIARPDKSLASMKGILRVRRRLPLLIAIPTTAGTGSETTIAAVITDAQTRHKYAINDFPLIPRYAVLDPQVTRSLPPFITACTGMDALTHAVEAYIGNSTTPGTRKNARMAVSLIFKNLDTAVRDGDNLEARRNMLHASYYAGCAFTKSYVGYVHAVAHSLGGAYNVPHGYANAVLLPYVLDSYGECIHKKLHELAIAAGIAKKDIPHYKGARIFIYAIQDMKKRYGIGNFIREIREEDIPKLSHYADKEANPLYPVPVLMNAHELEKFYYMLMPKKASHRARPDYRAYARKKVTAPEAKTETADKQADVPVTSGQSLSGKVEKSHE</sequence>
<dbReference type="InterPro" id="IPR056798">
    <property type="entry name" value="ADH_Fe_C"/>
</dbReference>
<dbReference type="GO" id="GO:0004022">
    <property type="term" value="F:alcohol dehydrogenase (NAD+) activity"/>
    <property type="evidence" value="ECO:0007669"/>
    <property type="project" value="TreeGrafter"/>
</dbReference>
<feature type="compositionally biased region" description="Basic and acidic residues" evidence="4">
    <location>
        <begin position="423"/>
        <end position="432"/>
    </location>
</feature>
<dbReference type="InterPro" id="IPR018211">
    <property type="entry name" value="ADH_Fe_CS"/>
</dbReference>
<dbReference type="InterPro" id="IPR001670">
    <property type="entry name" value="ADH_Fe/GldA"/>
</dbReference>
<protein>
    <submittedName>
        <fullName evidence="7">Iron-containing alcohol dehydrogenase</fullName>
    </submittedName>
</protein>
<dbReference type="EMBL" id="DXEQ01000026">
    <property type="protein sequence ID" value="HIX71579.1"/>
    <property type="molecule type" value="Genomic_DNA"/>
</dbReference>
<dbReference type="InterPro" id="IPR039697">
    <property type="entry name" value="Alcohol_dehydrogenase_Fe"/>
</dbReference>
<dbReference type="FunFam" id="3.40.50.1970:FF:000003">
    <property type="entry name" value="Alcohol dehydrogenase, iron-containing"/>
    <property type="match status" value="1"/>
</dbReference>
<dbReference type="PANTHER" id="PTHR11496:SF102">
    <property type="entry name" value="ALCOHOL DEHYDROGENASE 4"/>
    <property type="match status" value="1"/>
</dbReference>
<name>A0A9D2BDS2_9FIRM</name>
<keyword evidence="3" id="KW-0520">NAD</keyword>
<dbReference type="SUPFAM" id="SSF56796">
    <property type="entry name" value="Dehydroquinate synthase-like"/>
    <property type="match status" value="1"/>
</dbReference>
<dbReference type="Pfam" id="PF25137">
    <property type="entry name" value="ADH_Fe_C"/>
    <property type="match status" value="1"/>
</dbReference>
<dbReference type="PROSITE" id="PS00060">
    <property type="entry name" value="ADH_IRON_2"/>
    <property type="match status" value="1"/>
</dbReference>
<feature type="region of interest" description="Disordered" evidence="4">
    <location>
        <begin position="417"/>
        <end position="451"/>
    </location>
</feature>
<dbReference type="Proteomes" id="UP000886805">
    <property type="component" value="Unassembled WGS sequence"/>
</dbReference>
<evidence type="ECO:0000259" key="5">
    <source>
        <dbReference type="Pfam" id="PF00465"/>
    </source>
</evidence>
<evidence type="ECO:0000256" key="2">
    <source>
        <dbReference type="ARBA" id="ARBA00023002"/>
    </source>
</evidence>
<reference evidence="7" key="1">
    <citation type="journal article" date="2021" name="PeerJ">
        <title>Extensive microbial diversity within the chicken gut microbiome revealed by metagenomics and culture.</title>
        <authorList>
            <person name="Gilroy R."/>
            <person name="Ravi A."/>
            <person name="Getino M."/>
            <person name="Pursley I."/>
            <person name="Horton D.L."/>
            <person name="Alikhan N.F."/>
            <person name="Baker D."/>
            <person name="Gharbi K."/>
            <person name="Hall N."/>
            <person name="Watson M."/>
            <person name="Adriaenssens E.M."/>
            <person name="Foster-Nyarko E."/>
            <person name="Jarju S."/>
            <person name="Secka A."/>
            <person name="Antonio M."/>
            <person name="Oren A."/>
            <person name="Chaudhuri R.R."/>
            <person name="La Ragione R."/>
            <person name="Hildebrand F."/>
            <person name="Pallen M.J."/>
        </authorList>
    </citation>
    <scope>NUCLEOTIDE SEQUENCE</scope>
    <source>
        <strain evidence="7">ChiSxjej3B15-1167</strain>
    </source>
</reference>
<dbReference type="Gene3D" id="3.40.50.1970">
    <property type="match status" value="1"/>
</dbReference>
<reference evidence="7" key="2">
    <citation type="submission" date="2021-04" db="EMBL/GenBank/DDBJ databases">
        <authorList>
            <person name="Gilroy R."/>
        </authorList>
    </citation>
    <scope>NUCLEOTIDE SEQUENCE</scope>
    <source>
        <strain evidence="7">ChiSxjej3B15-1167</strain>
    </source>
</reference>
<keyword evidence="2" id="KW-0560">Oxidoreductase</keyword>
<dbReference type="PROSITE" id="PS00913">
    <property type="entry name" value="ADH_IRON_1"/>
    <property type="match status" value="1"/>
</dbReference>
<evidence type="ECO:0000256" key="4">
    <source>
        <dbReference type="SAM" id="MobiDB-lite"/>
    </source>
</evidence>
<evidence type="ECO:0000313" key="8">
    <source>
        <dbReference type="Proteomes" id="UP000886805"/>
    </source>
</evidence>
<organism evidence="7 8">
    <name type="scientific">Candidatus Anaerobutyricum stercoripullorum</name>
    <dbReference type="NCBI Taxonomy" id="2838456"/>
    <lineage>
        <taxon>Bacteria</taxon>
        <taxon>Bacillati</taxon>
        <taxon>Bacillota</taxon>
        <taxon>Clostridia</taxon>
        <taxon>Lachnospirales</taxon>
        <taxon>Lachnospiraceae</taxon>
        <taxon>Anaerobutyricum</taxon>
    </lineage>
</organism>
<dbReference type="FunFam" id="1.20.1090.10:FF:000001">
    <property type="entry name" value="Aldehyde-alcohol dehydrogenase"/>
    <property type="match status" value="1"/>
</dbReference>
<dbReference type="CDD" id="cd08189">
    <property type="entry name" value="Fe-ADH-like"/>
    <property type="match status" value="1"/>
</dbReference>
<dbReference type="Gene3D" id="1.20.1090.10">
    <property type="entry name" value="Dehydroquinate synthase-like - alpha domain"/>
    <property type="match status" value="1"/>
</dbReference>
<comment type="caution">
    <text evidence="7">The sequence shown here is derived from an EMBL/GenBank/DDBJ whole genome shotgun (WGS) entry which is preliminary data.</text>
</comment>
<proteinExistence type="inferred from homology"/>
<evidence type="ECO:0000256" key="1">
    <source>
        <dbReference type="ARBA" id="ARBA00007358"/>
    </source>
</evidence>
<dbReference type="AlphaFoldDB" id="A0A9D2BDS2"/>